<protein>
    <recommendedName>
        <fullName evidence="3">DUF2877 domain-containing protein</fullName>
    </recommendedName>
</protein>
<name>A0A1G9A8Q9_9ACTN</name>
<dbReference type="Proteomes" id="UP000199155">
    <property type="component" value="Unassembled WGS sequence"/>
</dbReference>
<sequence length="294" mass="29896">MSPAAHPCAPSTLVEPLILGPRRWARVVGVAGQAVYLLPYESELAHADGHPHAAIPTAPAGNPPSRPTPFALVAHTGVRVPAAVVLGAGAGERPFAALGSGTVARIGGGRVELGPLRLTAGVSWAPPRVQATPAAEALRVLAHLTPPRELTPDIAPLAARLTERARQDVSGSDRTLYDAAGALLGRGPGLTPSGDDILCGLLLAANSTLPRPRWFPALLTATALAHRRTTLVSASLLTHAAAGHCIPEVAALLHAAASSGEIPTTHLAALLSVGHTSGSDLLHGLCAGARLLHL</sequence>
<dbReference type="EMBL" id="FNFF01000005">
    <property type="protein sequence ID" value="SDK23641.1"/>
    <property type="molecule type" value="Genomic_DNA"/>
</dbReference>
<evidence type="ECO:0000313" key="1">
    <source>
        <dbReference type="EMBL" id="SDK23641.1"/>
    </source>
</evidence>
<gene>
    <name evidence="1" type="ORF">SAMN05421806_105427</name>
</gene>
<organism evidence="1 2">
    <name type="scientific">Streptomyces indicus</name>
    <dbReference type="NCBI Taxonomy" id="417292"/>
    <lineage>
        <taxon>Bacteria</taxon>
        <taxon>Bacillati</taxon>
        <taxon>Actinomycetota</taxon>
        <taxon>Actinomycetes</taxon>
        <taxon>Kitasatosporales</taxon>
        <taxon>Streptomycetaceae</taxon>
        <taxon>Streptomyces</taxon>
    </lineage>
</organism>
<keyword evidence="2" id="KW-1185">Reference proteome</keyword>
<dbReference type="OrthoDB" id="4933449at2"/>
<dbReference type="RefSeq" id="WP_093610780.1">
    <property type="nucleotide sequence ID" value="NZ_FNFF01000005.1"/>
</dbReference>
<dbReference type="AlphaFoldDB" id="A0A1G9A8Q9"/>
<evidence type="ECO:0008006" key="3">
    <source>
        <dbReference type="Google" id="ProtNLM"/>
    </source>
</evidence>
<dbReference type="InterPro" id="IPR021530">
    <property type="entry name" value="AllH-like"/>
</dbReference>
<reference evidence="1 2" key="1">
    <citation type="submission" date="2016-10" db="EMBL/GenBank/DDBJ databases">
        <authorList>
            <person name="de Groot N.N."/>
        </authorList>
    </citation>
    <scope>NUCLEOTIDE SEQUENCE [LARGE SCALE GENOMIC DNA]</scope>
    <source>
        <strain evidence="1 2">CGMCC 4.5727</strain>
    </source>
</reference>
<accession>A0A1G9A8Q9</accession>
<dbReference type="STRING" id="417292.SAMN05421806_105427"/>
<proteinExistence type="predicted"/>
<evidence type="ECO:0000313" key="2">
    <source>
        <dbReference type="Proteomes" id="UP000199155"/>
    </source>
</evidence>
<dbReference type="Pfam" id="PF11392">
    <property type="entry name" value="AllH"/>
    <property type="match status" value="1"/>
</dbReference>